<evidence type="ECO:0000313" key="3">
    <source>
        <dbReference type="Proteomes" id="UP000249890"/>
    </source>
</evidence>
<keyword evidence="1" id="KW-0472">Membrane</keyword>
<dbReference type="Proteomes" id="UP000249890">
    <property type="component" value="Chromosome"/>
</dbReference>
<keyword evidence="3" id="KW-1185">Reference proteome</keyword>
<dbReference type="EMBL" id="CP021780">
    <property type="protein sequence ID" value="ASA23192.1"/>
    <property type="molecule type" value="Genomic_DNA"/>
</dbReference>
<evidence type="ECO:0000313" key="2">
    <source>
        <dbReference type="EMBL" id="ASA23192.1"/>
    </source>
</evidence>
<reference evidence="2 3" key="1">
    <citation type="submission" date="2017-06" db="EMBL/GenBank/DDBJ databases">
        <title>Complete genome sequence of Paenibacillus donghaensis KCTC 13049T isolated from East Sea sediment, South Korea.</title>
        <authorList>
            <person name="Jung B.K."/>
            <person name="Hong S.-J."/>
            <person name="Shin J.-H."/>
        </authorList>
    </citation>
    <scope>NUCLEOTIDE SEQUENCE [LARGE SCALE GENOMIC DNA]</scope>
    <source>
        <strain evidence="2 3">KCTC 13049</strain>
    </source>
</reference>
<keyword evidence="1" id="KW-1133">Transmembrane helix</keyword>
<protein>
    <submittedName>
        <fullName evidence="2">Uncharacterized protein</fullName>
    </submittedName>
</protein>
<proteinExistence type="predicted"/>
<sequence>MCLFRFYYISIIVSKLFRQIPYSGIGMLMGKAGAVLLTGTLFFGIATIVEGFSLWPVLTGSMRWFPKHQKNLQPQNGGR</sequence>
<evidence type="ECO:0000256" key="1">
    <source>
        <dbReference type="SAM" id="Phobius"/>
    </source>
</evidence>
<dbReference type="OrthoDB" id="2942684at2"/>
<dbReference type="RefSeq" id="WP_087917187.1">
    <property type="nucleotide sequence ID" value="NZ_CP021780.1"/>
</dbReference>
<feature type="transmembrane region" description="Helical" evidence="1">
    <location>
        <begin position="32"/>
        <end position="58"/>
    </location>
</feature>
<dbReference type="AlphaFoldDB" id="A0A2Z2KPG1"/>
<keyword evidence="1" id="KW-0812">Transmembrane</keyword>
<organism evidence="2 3">
    <name type="scientific">Paenibacillus donghaensis</name>
    <dbReference type="NCBI Taxonomy" id="414771"/>
    <lineage>
        <taxon>Bacteria</taxon>
        <taxon>Bacillati</taxon>
        <taxon>Bacillota</taxon>
        <taxon>Bacilli</taxon>
        <taxon>Bacillales</taxon>
        <taxon>Paenibacillaceae</taxon>
        <taxon>Paenibacillus</taxon>
    </lineage>
</organism>
<name>A0A2Z2KPG1_9BACL</name>
<dbReference type="KEGG" id="pdh:B9T62_21725"/>
<gene>
    <name evidence="2" type="ORF">B9T62_21725</name>
</gene>
<accession>A0A2Z2KPG1</accession>